<sequence length="102" mass="10754">LVQMPNYNDLQLSATMTIDNATITGVTFSNGTFTYDGTAHSIFVSGLPTGATVTYTGNAQTNAGVYTVDALVQMPNYNDLQLSATMTIDNATITGVMFNNGT</sequence>
<evidence type="ECO:0000313" key="2">
    <source>
        <dbReference type="EMBL" id="NMH23754.1"/>
    </source>
</evidence>
<protein>
    <recommendedName>
        <fullName evidence="1">MBG domain-containing protein</fullName>
    </recommendedName>
</protein>
<proteinExistence type="predicted"/>
<keyword evidence="3" id="KW-1185">Reference proteome</keyword>
<evidence type="ECO:0000313" key="3">
    <source>
        <dbReference type="Proteomes" id="UP000767947"/>
    </source>
</evidence>
<dbReference type="Proteomes" id="UP000767947">
    <property type="component" value="Unassembled WGS sequence"/>
</dbReference>
<gene>
    <name evidence="2" type="ORF">G6042_00495</name>
</gene>
<feature type="domain" description="MBG" evidence="1">
    <location>
        <begin position="26"/>
        <end position="92"/>
    </location>
</feature>
<accession>A0ABX1QSD2</accession>
<feature type="non-terminal residue" evidence="2">
    <location>
        <position position="102"/>
    </location>
</feature>
<dbReference type="EMBL" id="JAAMPT010000106">
    <property type="protein sequence ID" value="NMH23754.1"/>
    <property type="molecule type" value="Genomic_DNA"/>
</dbReference>
<reference evidence="2 3" key="1">
    <citation type="submission" date="2020-02" db="EMBL/GenBank/DDBJ databases">
        <title>Flavobacterium sp. genome.</title>
        <authorList>
            <person name="Jung H.S."/>
            <person name="Baek J.H."/>
            <person name="Jeon C.O."/>
        </authorList>
    </citation>
    <scope>NUCLEOTIDE SEQUENCE [LARGE SCALE GENOMIC DNA]</scope>
    <source>
        <strain evidence="2 3">SE-s27</strain>
    </source>
</reference>
<evidence type="ECO:0000259" key="1">
    <source>
        <dbReference type="Pfam" id="PF18887"/>
    </source>
</evidence>
<feature type="non-terminal residue" evidence="2">
    <location>
        <position position="1"/>
    </location>
</feature>
<name>A0ABX1QSD2_9FLAO</name>
<comment type="caution">
    <text evidence="2">The sequence shown here is derived from an EMBL/GenBank/DDBJ whole genome shotgun (WGS) entry which is preliminary data.</text>
</comment>
<organism evidence="2 3">
    <name type="scientific">Flavobacterium solisilvae</name>
    <dbReference type="NCBI Taxonomy" id="1852019"/>
    <lineage>
        <taxon>Bacteria</taxon>
        <taxon>Pseudomonadati</taxon>
        <taxon>Bacteroidota</taxon>
        <taxon>Flavobacteriia</taxon>
        <taxon>Flavobacteriales</taxon>
        <taxon>Flavobacteriaceae</taxon>
        <taxon>Flavobacterium</taxon>
    </lineage>
</organism>
<dbReference type="InterPro" id="IPR043772">
    <property type="entry name" value="MBG_3"/>
</dbReference>
<dbReference type="Pfam" id="PF18887">
    <property type="entry name" value="MBG_3"/>
    <property type="match status" value="1"/>
</dbReference>